<reference evidence="5 6" key="1">
    <citation type="submission" date="2020-08" db="EMBL/GenBank/DDBJ databases">
        <title>Genomic Encyclopedia of Type Strains, Phase IV (KMG-V): Genome sequencing to study the core and pangenomes of soil and plant-associated prokaryotes.</title>
        <authorList>
            <person name="Whitman W."/>
        </authorList>
    </citation>
    <scope>NUCLEOTIDE SEQUENCE [LARGE SCALE GENOMIC DNA]</scope>
    <source>
        <strain evidence="3 6">SEMIA 444</strain>
        <strain evidence="2 5">SEMIA 448</strain>
        <strain evidence="4 7">SEMIA 452</strain>
    </source>
</reference>
<organism evidence="4 7">
    <name type="scientific">Aliirhizobium cellulosilyticum</name>
    <dbReference type="NCBI Taxonomy" id="393664"/>
    <lineage>
        <taxon>Bacteria</taxon>
        <taxon>Pseudomonadati</taxon>
        <taxon>Pseudomonadota</taxon>
        <taxon>Alphaproteobacteria</taxon>
        <taxon>Hyphomicrobiales</taxon>
        <taxon>Rhizobiaceae</taxon>
        <taxon>Aliirhizobium</taxon>
    </lineage>
</organism>
<name>A0A7W4SVL4_9HYPH</name>
<evidence type="ECO:0000313" key="3">
    <source>
        <dbReference type="EMBL" id="MBB4409596.1"/>
    </source>
</evidence>
<protein>
    <submittedName>
        <fullName evidence="4">Uncharacterized protein</fullName>
    </submittedName>
</protein>
<dbReference type="Proteomes" id="UP000576087">
    <property type="component" value="Unassembled WGS sequence"/>
</dbReference>
<evidence type="ECO:0000256" key="1">
    <source>
        <dbReference type="SAM" id="Phobius"/>
    </source>
</evidence>
<evidence type="ECO:0000313" key="7">
    <source>
        <dbReference type="Proteomes" id="UP000576087"/>
    </source>
</evidence>
<dbReference type="Proteomes" id="UP000524535">
    <property type="component" value="Unassembled WGS sequence"/>
</dbReference>
<keyword evidence="1" id="KW-0472">Membrane</keyword>
<feature type="transmembrane region" description="Helical" evidence="1">
    <location>
        <begin position="6"/>
        <end position="27"/>
    </location>
</feature>
<dbReference type="EMBL" id="JACIHM010000001">
    <property type="protein sequence ID" value="MBB4444285.1"/>
    <property type="molecule type" value="Genomic_DNA"/>
</dbReference>
<evidence type="ECO:0000313" key="5">
    <source>
        <dbReference type="Proteomes" id="UP000520770"/>
    </source>
</evidence>
<accession>A0A7W4SVL4</accession>
<keyword evidence="1" id="KW-1133">Transmembrane helix</keyword>
<dbReference type="EMBL" id="JACIGW010000001">
    <property type="protein sequence ID" value="MBB4348010.1"/>
    <property type="molecule type" value="Genomic_DNA"/>
</dbReference>
<keyword evidence="6" id="KW-1185">Reference proteome</keyword>
<dbReference type="Proteomes" id="UP000520770">
    <property type="component" value="Unassembled WGS sequence"/>
</dbReference>
<proteinExistence type="predicted"/>
<gene>
    <name evidence="3" type="ORF">GGE31_000067</name>
    <name evidence="2" type="ORF">GGE33_001718</name>
    <name evidence="4" type="ORF">GGE35_000067</name>
</gene>
<sequence>MHYVEFFTSINPIVLGVLAVVVVCGIYDHWLETHHK</sequence>
<dbReference type="AlphaFoldDB" id="A0A7W4SVL4"/>
<comment type="caution">
    <text evidence="4">The sequence shown here is derived from an EMBL/GenBank/DDBJ whole genome shotgun (WGS) entry which is preliminary data.</text>
</comment>
<dbReference type="EMBL" id="JACIGY010000001">
    <property type="protein sequence ID" value="MBB4409596.1"/>
    <property type="molecule type" value="Genomic_DNA"/>
</dbReference>
<evidence type="ECO:0000313" key="4">
    <source>
        <dbReference type="EMBL" id="MBB4444285.1"/>
    </source>
</evidence>
<evidence type="ECO:0000313" key="6">
    <source>
        <dbReference type="Proteomes" id="UP000524535"/>
    </source>
</evidence>
<keyword evidence="1" id="KW-0812">Transmembrane</keyword>
<evidence type="ECO:0000313" key="2">
    <source>
        <dbReference type="EMBL" id="MBB4348010.1"/>
    </source>
</evidence>